<evidence type="ECO:0008006" key="3">
    <source>
        <dbReference type="Google" id="ProtNLM"/>
    </source>
</evidence>
<keyword evidence="1" id="KW-0614">Plasmid</keyword>
<organism evidence="1 2">
    <name type="scientific">Rhizobium leguminosarum</name>
    <dbReference type="NCBI Taxonomy" id="384"/>
    <lineage>
        <taxon>Bacteria</taxon>
        <taxon>Pseudomonadati</taxon>
        <taxon>Pseudomonadota</taxon>
        <taxon>Alphaproteobacteria</taxon>
        <taxon>Hyphomicrobiales</taxon>
        <taxon>Rhizobiaceae</taxon>
        <taxon>Rhizobium/Agrobacterium group</taxon>
        <taxon>Rhizobium</taxon>
    </lineage>
</organism>
<dbReference type="InterPro" id="IPR001690">
    <property type="entry name" value="Autoind_synthase"/>
</dbReference>
<protein>
    <recommendedName>
        <fullName evidence="3">Acyl-homoserine-lactone synthase</fullName>
    </recommendedName>
</protein>
<proteinExistence type="predicted"/>
<gene>
    <name evidence="1" type="ORF">CUJ84_pRLN4000320</name>
</gene>
<name>A0A2K9ZIG9_RHILE</name>
<geneLocation type="plasmid" evidence="2">
    <name>prln4</name>
</geneLocation>
<evidence type="ECO:0000313" key="2">
    <source>
        <dbReference type="Proteomes" id="UP000238523"/>
    </source>
</evidence>
<dbReference type="Gene3D" id="3.40.630.30">
    <property type="match status" value="1"/>
</dbReference>
<sequence length="42" mass="4788">MLIAIQTPTSSKNAALLDQMYRLRAHIFADRLAWNVSRSNGR</sequence>
<accession>A0A2K9ZIG9</accession>
<dbReference type="Pfam" id="PF00765">
    <property type="entry name" value="Autoind_synth"/>
    <property type="match status" value="1"/>
</dbReference>
<dbReference type="EMBL" id="CP025016">
    <property type="protein sequence ID" value="AUW48025.1"/>
    <property type="molecule type" value="Genomic_DNA"/>
</dbReference>
<dbReference type="Proteomes" id="UP000238523">
    <property type="component" value="Plasmid pRLN4"/>
</dbReference>
<dbReference type="AlphaFoldDB" id="A0A2K9ZIG9"/>
<dbReference type="GO" id="GO:0016740">
    <property type="term" value="F:transferase activity"/>
    <property type="evidence" value="ECO:0007669"/>
    <property type="project" value="InterPro"/>
</dbReference>
<reference evidence="1 2" key="1">
    <citation type="submission" date="2017-11" db="EMBL/GenBank/DDBJ databases">
        <title>Complete genome of Rhizobium leguminosarum Norway, an ineffective micro-symbiont.</title>
        <authorList>
            <person name="Hoffrichter A."/>
            <person name="Liang J."/>
            <person name="Brachmann A."/>
            <person name="Marin M."/>
        </authorList>
    </citation>
    <scope>NUCLEOTIDE SEQUENCE [LARGE SCALE GENOMIC DNA]</scope>
    <source>
        <strain evidence="1 2">Norway</strain>
        <plasmid evidence="2">Plasmid prln4</plasmid>
    </source>
</reference>
<evidence type="ECO:0000313" key="1">
    <source>
        <dbReference type="EMBL" id="AUW48025.1"/>
    </source>
</evidence>